<reference evidence="1" key="1">
    <citation type="submission" date="2020-02" db="EMBL/GenBank/DDBJ databases">
        <authorList>
            <person name="Meier V. D."/>
        </authorList>
    </citation>
    <scope>NUCLEOTIDE SEQUENCE</scope>
    <source>
        <strain evidence="1">AVDCRST_MAG23</strain>
    </source>
</reference>
<dbReference type="EMBL" id="CADCWD010000089">
    <property type="protein sequence ID" value="CAA9546847.1"/>
    <property type="molecule type" value="Genomic_DNA"/>
</dbReference>
<name>A0A6J4UFH1_9SPHN</name>
<dbReference type="SUPFAM" id="SSF141371">
    <property type="entry name" value="PilZ domain-like"/>
    <property type="match status" value="1"/>
</dbReference>
<proteinExistence type="predicted"/>
<organism evidence="1">
    <name type="scientific">uncultured Sphingosinicella sp</name>
    <dbReference type="NCBI Taxonomy" id="478748"/>
    <lineage>
        <taxon>Bacteria</taxon>
        <taxon>Pseudomonadati</taxon>
        <taxon>Pseudomonadota</taxon>
        <taxon>Alphaproteobacteria</taxon>
        <taxon>Sphingomonadales</taxon>
        <taxon>Sphingosinicellaceae</taxon>
        <taxon>Sphingosinicella</taxon>
        <taxon>environmental samples</taxon>
    </lineage>
</organism>
<dbReference type="AlphaFoldDB" id="A0A6J4UFH1"/>
<sequence>MEAIRKTKPNYVQRPPRWSITADTAVVDGCGRQLQTRLWNISKGGFMAECEEKLPIGAEVVIDLPGRGLVRAEVRWALGWRFGAMILGDAERNPANEA</sequence>
<evidence type="ECO:0008006" key="2">
    <source>
        <dbReference type="Google" id="ProtNLM"/>
    </source>
</evidence>
<accession>A0A6J4UFH1</accession>
<evidence type="ECO:0000313" key="1">
    <source>
        <dbReference type="EMBL" id="CAA9546847.1"/>
    </source>
</evidence>
<gene>
    <name evidence="1" type="ORF">AVDCRST_MAG23-2619</name>
</gene>
<protein>
    <recommendedName>
        <fullName evidence="2">PilZ domain-containing protein</fullName>
    </recommendedName>
</protein>